<dbReference type="RefSeq" id="WP_059512123.1">
    <property type="nucleotide sequence ID" value="NZ_JBKIZO010000006.1"/>
</dbReference>
<reference evidence="2 3" key="1">
    <citation type="submission" date="2017-07" db="EMBL/GenBank/DDBJ databases">
        <title>Draft genome sequence of Enterobacter cloacae ST128, a clinical strain coproducing KPC-2 and NDM-1 carbapenemases.</title>
        <authorList>
            <person name="Li X."/>
        </authorList>
    </citation>
    <scope>NUCLEOTIDE SEQUENCE [LARGE SCALE GENOMIC DNA]</scope>
    <source>
        <strain evidence="2 3">HBY</strain>
    </source>
</reference>
<feature type="transmembrane region" description="Helical" evidence="1">
    <location>
        <begin position="35"/>
        <end position="60"/>
    </location>
</feature>
<protein>
    <submittedName>
        <fullName evidence="2">Uncharacterized protein</fullName>
    </submittedName>
</protein>
<keyword evidence="1" id="KW-0472">Membrane</keyword>
<name>A0AAP8GJ34_9ENTR</name>
<proteinExistence type="predicted"/>
<keyword evidence="1" id="KW-0812">Transmembrane</keyword>
<sequence>MMTEPMTGLYALTVFAAFIFFSWEERRDAETSDDVDFVLVAISSLVWPVLVAVCVAAYMINAWKKWVNRG</sequence>
<dbReference type="Proteomes" id="UP000231328">
    <property type="component" value="Unassembled WGS sequence"/>
</dbReference>
<keyword evidence="1" id="KW-1133">Transmembrane helix</keyword>
<organism evidence="2 3">
    <name type="scientific">Enterobacter hormaechei</name>
    <dbReference type="NCBI Taxonomy" id="158836"/>
    <lineage>
        <taxon>Bacteria</taxon>
        <taxon>Pseudomonadati</taxon>
        <taxon>Pseudomonadota</taxon>
        <taxon>Gammaproteobacteria</taxon>
        <taxon>Enterobacterales</taxon>
        <taxon>Enterobacteriaceae</taxon>
        <taxon>Enterobacter</taxon>
        <taxon>Enterobacter cloacae complex</taxon>
    </lineage>
</organism>
<evidence type="ECO:0000256" key="1">
    <source>
        <dbReference type="SAM" id="Phobius"/>
    </source>
</evidence>
<accession>A0AAP8GJ34</accession>
<feature type="transmembrane region" description="Helical" evidence="1">
    <location>
        <begin position="6"/>
        <end position="23"/>
    </location>
</feature>
<evidence type="ECO:0000313" key="2">
    <source>
        <dbReference type="EMBL" id="PJG37977.1"/>
    </source>
</evidence>
<evidence type="ECO:0000313" key="3">
    <source>
        <dbReference type="Proteomes" id="UP000231328"/>
    </source>
</evidence>
<gene>
    <name evidence="2" type="ORF">CGZ54_20095</name>
</gene>
<dbReference type="EMBL" id="NMVR01000038">
    <property type="protein sequence ID" value="PJG37977.1"/>
    <property type="molecule type" value="Genomic_DNA"/>
</dbReference>
<comment type="caution">
    <text evidence="2">The sequence shown here is derived from an EMBL/GenBank/DDBJ whole genome shotgun (WGS) entry which is preliminary data.</text>
</comment>
<dbReference type="AlphaFoldDB" id="A0AAP8GJ34"/>